<gene>
    <name evidence="1" type="ORF">LOK49_LG12G00421</name>
</gene>
<sequence>MAVFNSWNSPLRSHTFLCSLFFFYFVITLYYFPLHANALSFNLTNIDPTVKNIVIEGDAYVSNKGIQIIPVNEVWKAGRATYKDPLHLWDKASGKLTDFHTYLLFVINSEGNSSFADGFAFSLVPNDFTPMNAFGAAMGLPILSIYPPKQTPFVAVEFDTFQNVDWDPLNITPVTHVGISINSLKSNVTAIWHNNITHGKDNEAWISYNSKSKTLRVVFTGYINNKRIESSLSYQVDLRKYLPEWFTVGVSAATGDVLRNC</sequence>
<organism evidence="1 2">
    <name type="scientific">Camellia lanceoleosa</name>
    <dbReference type="NCBI Taxonomy" id="1840588"/>
    <lineage>
        <taxon>Eukaryota</taxon>
        <taxon>Viridiplantae</taxon>
        <taxon>Streptophyta</taxon>
        <taxon>Embryophyta</taxon>
        <taxon>Tracheophyta</taxon>
        <taxon>Spermatophyta</taxon>
        <taxon>Magnoliopsida</taxon>
        <taxon>eudicotyledons</taxon>
        <taxon>Gunneridae</taxon>
        <taxon>Pentapetalae</taxon>
        <taxon>asterids</taxon>
        <taxon>Ericales</taxon>
        <taxon>Theaceae</taxon>
        <taxon>Camellia</taxon>
    </lineage>
</organism>
<reference evidence="1 2" key="1">
    <citation type="journal article" date="2022" name="Plant J.">
        <title>Chromosome-level genome of Camellia lanceoleosa provides a valuable resource for understanding genome evolution and self-incompatibility.</title>
        <authorList>
            <person name="Gong W."/>
            <person name="Xiao S."/>
            <person name="Wang L."/>
            <person name="Liao Z."/>
            <person name="Chang Y."/>
            <person name="Mo W."/>
            <person name="Hu G."/>
            <person name="Li W."/>
            <person name="Zhao G."/>
            <person name="Zhu H."/>
            <person name="Hu X."/>
            <person name="Ji K."/>
            <person name="Xiang X."/>
            <person name="Song Q."/>
            <person name="Yuan D."/>
            <person name="Jin S."/>
            <person name="Zhang L."/>
        </authorList>
    </citation>
    <scope>NUCLEOTIDE SEQUENCE [LARGE SCALE GENOMIC DNA]</scope>
    <source>
        <strain evidence="1">SQ_2022a</strain>
    </source>
</reference>
<keyword evidence="2" id="KW-1185">Reference proteome</keyword>
<proteinExistence type="predicted"/>
<evidence type="ECO:0000313" key="1">
    <source>
        <dbReference type="EMBL" id="KAI7990134.1"/>
    </source>
</evidence>
<dbReference type="Proteomes" id="UP001060215">
    <property type="component" value="Chromosome 13"/>
</dbReference>
<protein>
    <submittedName>
        <fullName evidence="1">Uncharacterized protein</fullName>
    </submittedName>
</protein>
<accession>A0ACC0FNM7</accession>
<name>A0ACC0FNM7_9ERIC</name>
<evidence type="ECO:0000313" key="2">
    <source>
        <dbReference type="Proteomes" id="UP001060215"/>
    </source>
</evidence>
<dbReference type="EMBL" id="CM045770">
    <property type="protein sequence ID" value="KAI7990134.1"/>
    <property type="molecule type" value="Genomic_DNA"/>
</dbReference>
<comment type="caution">
    <text evidence="1">The sequence shown here is derived from an EMBL/GenBank/DDBJ whole genome shotgun (WGS) entry which is preliminary data.</text>
</comment>